<evidence type="ECO:0000313" key="7">
    <source>
        <dbReference type="EMBL" id="MED1202772.1"/>
    </source>
</evidence>
<dbReference type="CDD" id="cd00056">
    <property type="entry name" value="ENDO3c"/>
    <property type="match status" value="1"/>
</dbReference>
<keyword evidence="5" id="KW-0234">DNA repair</keyword>
<dbReference type="PANTHER" id="PTHR43003:SF12">
    <property type="entry name" value="DNA-3-METHYLADENINE GLYCOSYLASE"/>
    <property type="match status" value="1"/>
</dbReference>
<dbReference type="EMBL" id="JARMAB010000008">
    <property type="protein sequence ID" value="MED1202772.1"/>
    <property type="molecule type" value="Genomic_DNA"/>
</dbReference>
<dbReference type="EC" id="3.2.2.21" evidence="2"/>
<evidence type="ECO:0000256" key="5">
    <source>
        <dbReference type="ARBA" id="ARBA00023204"/>
    </source>
</evidence>
<proteinExistence type="predicted"/>
<dbReference type="InterPro" id="IPR051912">
    <property type="entry name" value="Alkylbase_DNA_Glycosylase/TA"/>
</dbReference>
<evidence type="ECO:0000313" key="8">
    <source>
        <dbReference type="Proteomes" id="UP001341444"/>
    </source>
</evidence>
<evidence type="ECO:0000256" key="2">
    <source>
        <dbReference type="ARBA" id="ARBA00012000"/>
    </source>
</evidence>
<dbReference type="InterPro" id="IPR023170">
    <property type="entry name" value="HhH_base_excis_C"/>
</dbReference>
<reference evidence="7 8" key="1">
    <citation type="submission" date="2023-03" db="EMBL/GenBank/DDBJ databases">
        <title>Bacillus Genome Sequencing.</title>
        <authorList>
            <person name="Dunlap C."/>
        </authorList>
    </citation>
    <scope>NUCLEOTIDE SEQUENCE [LARGE SCALE GENOMIC DNA]</scope>
    <source>
        <strain evidence="7 8">B-23453</strain>
    </source>
</reference>
<dbReference type="InterPro" id="IPR012904">
    <property type="entry name" value="OGG_N"/>
</dbReference>
<keyword evidence="8" id="KW-1185">Reference proteome</keyword>
<dbReference type="Gene3D" id="3.30.310.20">
    <property type="entry name" value="DNA-3-methyladenine glycosylase AlkA, N-terminal domain"/>
    <property type="match status" value="1"/>
</dbReference>
<feature type="domain" description="HhH-GPD" evidence="6">
    <location>
        <begin position="136"/>
        <end position="301"/>
    </location>
</feature>
<evidence type="ECO:0000256" key="1">
    <source>
        <dbReference type="ARBA" id="ARBA00000086"/>
    </source>
</evidence>
<evidence type="ECO:0000259" key="6">
    <source>
        <dbReference type="SMART" id="SM00478"/>
    </source>
</evidence>
<dbReference type="RefSeq" id="WP_066267638.1">
    <property type="nucleotide sequence ID" value="NZ_JARMAB010000008.1"/>
</dbReference>
<sequence length="302" mass="34895">MIWIDYPSYMEIVPPKEFNFEECLVFLGRSDKEILHQIKDGSLFKLLKVRGELIVCKIGCENGFIKIEFPISPPPVALREEIAAYIGEWFDLSQELGEFYMTAGNDKLMQKLASTYYGLRMICIPDLFEAITWAIMGQQINLSFAYTLRERFVKHFGESLIFNGETYWLYPEYEKIAALDVEDLTTLQFTARKAEYIIGVAKAMTNGELSKEKLLQNREYQQVKHSLMALRGIGAWTADYVMMKCLHIPTAFPLADVGLHNALKLQLGLERKPTIDEIKELSANWAGWEAYATFYLWRSLYE</sequence>
<dbReference type="Pfam" id="PF07934">
    <property type="entry name" value="OGG_N"/>
    <property type="match status" value="1"/>
</dbReference>
<name>A0ABU6MHN4_9BACI</name>
<dbReference type="Pfam" id="PF00730">
    <property type="entry name" value="HhH-GPD"/>
    <property type="match status" value="1"/>
</dbReference>
<dbReference type="Gene3D" id="1.10.1670.10">
    <property type="entry name" value="Helix-hairpin-Helix base-excision DNA repair enzymes (C-terminal)"/>
    <property type="match status" value="1"/>
</dbReference>
<keyword evidence="4" id="KW-0378">Hydrolase</keyword>
<dbReference type="InterPro" id="IPR011257">
    <property type="entry name" value="DNA_glycosylase"/>
</dbReference>
<dbReference type="SUPFAM" id="SSF48150">
    <property type="entry name" value="DNA-glycosylase"/>
    <property type="match status" value="1"/>
</dbReference>
<comment type="caution">
    <text evidence="7">The sequence shown here is derived from an EMBL/GenBank/DDBJ whole genome shotgun (WGS) entry which is preliminary data.</text>
</comment>
<gene>
    <name evidence="7" type="ORF">P4T90_06665</name>
</gene>
<dbReference type="Gene3D" id="1.10.340.30">
    <property type="entry name" value="Hypothetical protein, domain 2"/>
    <property type="match status" value="1"/>
</dbReference>
<protein>
    <recommendedName>
        <fullName evidence="2">DNA-3-methyladenine glycosylase II</fullName>
        <ecNumber evidence="2">3.2.2.21</ecNumber>
    </recommendedName>
</protein>
<dbReference type="PANTHER" id="PTHR43003">
    <property type="entry name" value="DNA-3-METHYLADENINE GLYCOSYLASE"/>
    <property type="match status" value="1"/>
</dbReference>
<evidence type="ECO:0000256" key="3">
    <source>
        <dbReference type="ARBA" id="ARBA00022763"/>
    </source>
</evidence>
<dbReference type="InterPro" id="IPR037046">
    <property type="entry name" value="AlkA_N_sf"/>
</dbReference>
<keyword evidence="3" id="KW-0227">DNA damage</keyword>
<accession>A0ABU6MHN4</accession>
<dbReference type="InterPro" id="IPR003265">
    <property type="entry name" value="HhH-GPD_domain"/>
</dbReference>
<comment type="catalytic activity">
    <reaction evidence="1">
        <text>Hydrolysis of alkylated DNA, releasing 3-methyladenine, 3-methylguanine, 7-methylguanine and 7-methyladenine.</text>
        <dbReference type="EC" id="3.2.2.21"/>
    </reaction>
</comment>
<organism evidence="7 8">
    <name type="scientific">Heyndrickxia acidicola</name>
    <dbReference type="NCBI Taxonomy" id="209389"/>
    <lineage>
        <taxon>Bacteria</taxon>
        <taxon>Bacillati</taxon>
        <taxon>Bacillota</taxon>
        <taxon>Bacilli</taxon>
        <taxon>Bacillales</taxon>
        <taxon>Bacillaceae</taxon>
        <taxon>Heyndrickxia</taxon>
    </lineage>
</organism>
<dbReference type="SMART" id="SM00478">
    <property type="entry name" value="ENDO3c"/>
    <property type="match status" value="1"/>
</dbReference>
<evidence type="ECO:0000256" key="4">
    <source>
        <dbReference type="ARBA" id="ARBA00022801"/>
    </source>
</evidence>
<dbReference type="Proteomes" id="UP001341444">
    <property type="component" value="Unassembled WGS sequence"/>
</dbReference>